<name>A0ACB6V496_9ASCO</name>
<organism evidence="1 2">
    <name type="scientific">Geotrichum galactomycetum</name>
    <dbReference type="NCBI Taxonomy" id="27317"/>
    <lineage>
        <taxon>Eukaryota</taxon>
        <taxon>Fungi</taxon>
        <taxon>Dikarya</taxon>
        <taxon>Ascomycota</taxon>
        <taxon>Saccharomycotina</taxon>
        <taxon>Dipodascomycetes</taxon>
        <taxon>Dipodascales</taxon>
        <taxon>Dipodascaceae</taxon>
        <taxon>Geotrichum</taxon>
    </lineage>
</organism>
<reference evidence="1 2" key="1">
    <citation type="journal article" date="2020" name="Front. Microbiol.">
        <title>Phenotypic and Genetic Characterization of the Cheese Ripening Yeast Geotrichum candidum.</title>
        <authorList>
            <person name="Perkins V."/>
            <person name="Vignola S."/>
            <person name="Lessard M.H."/>
            <person name="Plante P.L."/>
            <person name="Corbeil J."/>
            <person name="Dugat-Bony E."/>
            <person name="Frenette M."/>
            <person name="Labrie S."/>
        </authorList>
    </citation>
    <scope>NUCLEOTIDE SEQUENCE [LARGE SCALE GENOMIC DNA]</scope>
    <source>
        <strain evidence="1 2">LMA-1147</strain>
    </source>
</reference>
<evidence type="ECO:0000313" key="1">
    <source>
        <dbReference type="EMBL" id="KAF5097491.1"/>
    </source>
</evidence>
<dbReference type="Proteomes" id="UP000744676">
    <property type="component" value="Unassembled WGS sequence"/>
</dbReference>
<protein>
    <submittedName>
        <fullName evidence="1">Uncharacterized protein</fullName>
    </submittedName>
</protein>
<proteinExistence type="predicted"/>
<dbReference type="EMBL" id="QVQA01000064">
    <property type="protein sequence ID" value="KAF5097491.1"/>
    <property type="molecule type" value="Genomic_DNA"/>
</dbReference>
<keyword evidence="2" id="KW-1185">Reference proteome</keyword>
<sequence>MSLVEYSSSDGGDDNDDIVHRSGVVPAAGYDSRKRPLALYQGGPTPMAAETQSFDPAVFKARQREHELRNVKARRIDPAAGKRDKGGAGLDYMGPWAKFKEDESASSSSAYEEEEEEEKEKKEDTAPSQAVPPPPVAAAAEAESSEFVGTSEFDYLGRTYMHVPPELRRDPGDQECFRPKRILRTFKGGHVGGVTQLRYFPRAGHLLLSSGNDATIKLWDAHGERKELLRIFRLRKPVKDVNFSPDGTHFLAACYDHFIREYDTETGKCLNKIDISGANANSVNYNPVEPYSILGALSNKKIQQFDLREEGGKVTQTYDHHLGPVNCIQFIDHGKRFISSSDDKSLRVWDWSINVPIKFIADPYQHSMPVLKLHPSEKYFVAQSMDNTIITFGATDKSKFRRSKNKVFDGHVNAGYPVGLDFSPDGKYLYSGDVNGNLCVWNWSGHDRNVTKLKGHKGVLLSLAVAPQATSKLVTGGLDGSIHLWD</sequence>
<gene>
    <name evidence="1" type="ORF">D0Z00_002376</name>
</gene>
<accession>A0ACB6V496</accession>
<comment type="caution">
    <text evidence="1">The sequence shown here is derived from an EMBL/GenBank/DDBJ whole genome shotgun (WGS) entry which is preliminary data.</text>
</comment>
<evidence type="ECO:0000313" key="2">
    <source>
        <dbReference type="Proteomes" id="UP000744676"/>
    </source>
</evidence>